<gene>
    <name evidence="1" type="ORF">ZOSMA_38G00250</name>
</gene>
<keyword evidence="2" id="KW-1185">Reference proteome</keyword>
<sequence length="124" mass="14672">MVHWSGCQIFVRRLVRRHPSSRAPVERLPSTHTALQHYHRPTTMTRNWHSTLCDFLRPTIPSLEKNPFNKRSTGRLRQYFHHYQIPYLNAIAGIDYHHLLNNRSTDLKVDSDLPKICIKRLHGV</sequence>
<accession>A0A0K9P4I5</accession>
<dbReference type="EMBL" id="LFYR01001193">
    <property type="protein sequence ID" value="KMZ63918.1"/>
    <property type="molecule type" value="Genomic_DNA"/>
</dbReference>
<reference evidence="2" key="1">
    <citation type="journal article" date="2016" name="Nature">
        <title>The genome of the seagrass Zostera marina reveals angiosperm adaptation to the sea.</title>
        <authorList>
            <person name="Olsen J.L."/>
            <person name="Rouze P."/>
            <person name="Verhelst B."/>
            <person name="Lin Y.-C."/>
            <person name="Bayer T."/>
            <person name="Collen J."/>
            <person name="Dattolo E."/>
            <person name="De Paoli E."/>
            <person name="Dittami S."/>
            <person name="Maumus F."/>
            <person name="Michel G."/>
            <person name="Kersting A."/>
            <person name="Lauritano C."/>
            <person name="Lohaus R."/>
            <person name="Toepel M."/>
            <person name="Tonon T."/>
            <person name="Vanneste K."/>
            <person name="Amirebrahimi M."/>
            <person name="Brakel J."/>
            <person name="Bostroem C."/>
            <person name="Chovatia M."/>
            <person name="Grimwood J."/>
            <person name="Jenkins J.W."/>
            <person name="Jueterbock A."/>
            <person name="Mraz A."/>
            <person name="Stam W.T."/>
            <person name="Tice H."/>
            <person name="Bornberg-Bauer E."/>
            <person name="Green P.J."/>
            <person name="Pearson G.A."/>
            <person name="Procaccini G."/>
            <person name="Duarte C.M."/>
            <person name="Schmutz J."/>
            <person name="Reusch T.B.H."/>
            <person name="Van de Peer Y."/>
        </authorList>
    </citation>
    <scope>NUCLEOTIDE SEQUENCE [LARGE SCALE GENOMIC DNA]</scope>
    <source>
        <strain evidence="2">cv. Finnish</strain>
    </source>
</reference>
<organism evidence="1 2">
    <name type="scientific">Zostera marina</name>
    <name type="common">Eelgrass</name>
    <dbReference type="NCBI Taxonomy" id="29655"/>
    <lineage>
        <taxon>Eukaryota</taxon>
        <taxon>Viridiplantae</taxon>
        <taxon>Streptophyta</taxon>
        <taxon>Embryophyta</taxon>
        <taxon>Tracheophyta</taxon>
        <taxon>Spermatophyta</taxon>
        <taxon>Magnoliopsida</taxon>
        <taxon>Liliopsida</taxon>
        <taxon>Zosteraceae</taxon>
        <taxon>Zostera</taxon>
    </lineage>
</organism>
<proteinExistence type="predicted"/>
<name>A0A0K9P4I5_ZOSMR</name>
<comment type="caution">
    <text evidence="1">The sequence shown here is derived from an EMBL/GenBank/DDBJ whole genome shotgun (WGS) entry which is preliminary data.</text>
</comment>
<protein>
    <submittedName>
        <fullName evidence="1">Uncharacterized protein</fullName>
    </submittedName>
</protein>
<evidence type="ECO:0000313" key="1">
    <source>
        <dbReference type="EMBL" id="KMZ63918.1"/>
    </source>
</evidence>
<dbReference type="Proteomes" id="UP000036987">
    <property type="component" value="Unassembled WGS sequence"/>
</dbReference>
<evidence type="ECO:0000313" key="2">
    <source>
        <dbReference type="Proteomes" id="UP000036987"/>
    </source>
</evidence>
<dbReference type="AlphaFoldDB" id="A0A0K9P4I5"/>